<dbReference type="Gene3D" id="3.40.50.300">
    <property type="entry name" value="P-loop containing nucleotide triphosphate hydrolases"/>
    <property type="match status" value="1"/>
</dbReference>
<keyword evidence="3" id="KW-1185">Reference proteome</keyword>
<proteinExistence type="predicted"/>
<evidence type="ECO:0000313" key="2">
    <source>
        <dbReference type="EMBL" id="MXQ09130.1"/>
    </source>
</evidence>
<feature type="region of interest" description="Disordered" evidence="1">
    <location>
        <begin position="1"/>
        <end position="21"/>
    </location>
</feature>
<sequence length="272" mass="30450">MSGAATLTRPESGPATRDAGDEPPVFFMHIAKTAGSYLNMVLADAFGPGQVATHSEEWLGNSDDLRRRLASGTRVISGHVMNALWEEIAAPLDMRFRKITILREPHEHLASHLLWLDHYNRPDMRGEYALLDEAHRRVIDRIGAVNLSEPAQLDEYLTHLGPAEIALFDNCQCRYLIGNDRRGLRNMQPLTLTDAKTIRGALQGFDVVLRQDRLGQDIPRLSEALGLPLPVPETRVNAGRATRAIDTASPLIRQILSKRTIVDQWLWREVTA</sequence>
<dbReference type="InterPro" id="IPR027417">
    <property type="entry name" value="P-loop_NTPase"/>
</dbReference>
<dbReference type="RefSeq" id="WP_160764988.1">
    <property type="nucleotide sequence ID" value="NZ_WUPT01000002.1"/>
</dbReference>
<protein>
    <recommendedName>
        <fullName evidence="4">Sulfotransferase family protein</fullName>
    </recommendedName>
</protein>
<evidence type="ECO:0000313" key="3">
    <source>
        <dbReference type="Proteomes" id="UP000480350"/>
    </source>
</evidence>
<reference evidence="2 3" key="1">
    <citation type="submission" date="2019-12" db="EMBL/GenBank/DDBJ databases">
        <authorList>
            <person name="Lee S.D."/>
        </authorList>
    </citation>
    <scope>NUCLEOTIDE SEQUENCE [LARGE SCALE GENOMIC DNA]</scope>
    <source>
        <strain evidence="2 3">GH1-50</strain>
    </source>
</reference>
<dbReference type="AlphaFoldDB" id="A0A7C9IQG7"/>
<gene>
    <name evidence="2" type="ORF">GQ651_14885</name>
</gene>
<accession>A0A7C9IQG7</accession>
<organism evidence="2 3">
    <name type="scientific">Kangsaoukella pontilimi</name>
    <dbReference type="NCBI Taxonomy" id="2691042"/>
    <lineage>
        <taxon>Bacteria</taxon>
        <taxon>Pseudomonadati</taxon>
        <taxon>Pseudomonadota</taxon>
        <taxon>Alphaproteobacteria</taxon>
        <taxon>Rhodobacterales</taxon>
        <taxon>Paracoccaceae</taxon>
        <taxon>Kangsaoukella</taxon>
    </lineage>
</organism>
<evidence type="ECO:0000256" key="1">
    <source>
        <dbReference type="SAM" id="MobiDB-lite"/>
    </source>
</evidence>
<evidence type="ECO:0008006" key="4">
    <source>
        <dbReference type="Google" id="ProtNLM"/>
    </source>
</evidence>
<comment type="caution">
    <text evidence="2">The sequence shown here is derived from an EMBL/GenBank/DDBJ whole genome shotgun (WGS) entry which is preliminary data.</text>
</comment>
<dbReference type="EMBL" id="WUPT01000002">
    <property type="protein sequence ID" value="MXQ09130.1"/>
    <property type="molecule type" value="Genomic_DNA"/>
</dbReference>
<reference evidence="2 3" key="2">
    <citation type="submission" date="2020-03" db="EMBL/GenBank/DDBJ databases">
        <title>Kangsaoukella pontilimi gen. nov., sp. nov., a new member of the family Rhodobacteraceae isolated from a tidal mudflat.</title>
        <authorList>
            <person name="Kim I.S."/>
        </authorList>
    </citation>
    <scope>NUCLEOTIDE SEQUENCE [LARGE SCALE GENOMIC DNA]</scope>
    <source>
        <strain evidence="2 3">GH1-50</strain>
    </source>
</reference>
<dbReference type="Proteomes" id="UP000480350">
    <property type="component" value="Unassembled WGS sequence"/>
</dbReference>
<name>A0A7C9IQG7_9RHOB</name>